<organism evidence="2 3">
    <name type="scientific">Fonsecaea erecta</name>
    <dbReference type="NCBI Taxonomy" id="1367422"/>
    <lineage>
        <taxon>Eukaryota</taxon>
        <taxon>Fungi</taxon>
        <taxon>Dikarya</taxon>
        <taxon>Ascomycota</taxon>
        <taxon>Pezizomycotina</taxon>
        <taxon>Eurotiomycetes</taxon>
        <taxon>Chaetothyriomycetidae</taxon>
        <taxon>Chaetothyriales</taxon>
        <taxon>Herpotrichiellaceae</taxon>
        <taxon>Fonsecaea</taxon>
    </lineage>
</organism>
<dbReference type="Proteomes" id="UP000078343">
    <property type="component" value="Unassembled WGS sequence"/>
</dbReference>
<evidence type="ECO:0000313" key="2">
    <source>
        <dbReference type="EMBL" id="OAP57290.1"/>
    </source>
</evidence>
<dbReference type="RefSeq" id="XP_018690657.1">
    <property type="nucleotide sequence ID" value="XM_018839536.1"/>
</dbReference>
<dbReference type="PROSITE" id="PS51819">
    <property type="entry name" value="VOC"/>
    <property type="match status" value="1"/>
</dbReference>
<dbReference type="AlphaFoldDB" id="A0A178ZBX9"/>
<gene>
    <name evidence="2" type="ORF">AYL99_08028</name>
</gene>
<dbReference type="InterPro" id="IPR004360">
    <property type="entry name" value="Glyas_Fos-R_dOase_dom"/>
</dbReference>
<dbReference type="Pfam" id="PF00903">
    <property type="entry name" value="Glyoxalase"/>
    <property type="match status" value="1"/>
</dbReference>
<feature type="domain" description="VOC" evidence="1">
    <location>
        <begin position="19"/>
        <end position="185"/>
    </location>
</feature>
<keyword evidence="3" id="KW-1185">Reference proteome</keyword>
<accession>A0A178ZBX9</accession>
<dbReference type="SUPFAM" id="SSF54593">
    <property type="entry name" value="Glyoxalase/Bleomycin resistance protein/Dihydroxybiphenyl dioxygenase"/>
    <property type="match status" value="1"/>
</dbReference>
<dbReference type="Gene3D" id="3.10.180.10">
    <property type="entry name" value="2,3-Dihydroxybiphenyl 1,2-Dioxygenase, domain 1"/>
    <property type="match status" value="1"/>
</dbReference>
<evidence type="ECO:0000259" key="1">
    <source>
        <dbReference type="PROSITE" id="PS51819"/>
    </source>
</evidence>
<dbReference type="InterPro" id="IPR029068">
    <property type="entry name" value="Glyas_Bleomycin-R_OHBP_Dase"/>
</dbReference>
<dbReference type="InterPro" id="IPR037523">
    <property type="entry name" value="VOC_core"/>
</dbReference>
<dbReference type="GeneID" id="30012196"/>
<protein>
    <recommendedName>
        <fullName evidence="1">VOC domain-containing protein</fullName>
    </recommendedName>
</protein>
<evidence type="ECO:0000313" key="3">
    <source>
        <dbReference type="Proteomes" id="UP000078343"/>
    </source>
</evidence>
<dbReference type="OrthoDB" id="16820at2759"/>
<comment type="caution">
    <text evidence="2">The sequence shown here is derived from an EMBL/GenBank/DDBJ whole genome shotgun (WGS) entry which is preliminary data.</text>
</comment>
<name>A0A178ZBX9_9EURO</name>
<dbReference type="EMBL" id="LVYI01000007">
    <property type="protein sequence ID" value="OAP57290.1"/>
    <property type="molecule type" value="Genomic_DNA"/>
</dbReference>
<reference evidence="2 3" key="1">
    <citation type="submission" date="2016-04" db="EMBL/GenBank/DDBJ databases">
        <title>Draft genome of Fonsecaea erecta CBS 125763.</title>
        <authorList>
            <person name="Weiss V.A."/>
            <person name="Vicente V.A."/>
            <person name="Raittz R.T."/>
            <person name="Moreno L.F."/>
            <person name="De Souza E.M."/>
            <person name="Pedrosa F.O."/>
            <person name="Steffens M.B."/>
            <person name="Faoro H."/>
            <person name="Tadra-Sfeir M.Z."/>
            <person name="Najafzadeh M.J."/>
            <person name="Felipe M.S."/>
            <person name="Teixeira M."/>
            <person name="Sun J."/>
            <person name="Xi L."/>
            <person name="Gomes R."/>
            <person name="De Azevedo C.M."/>
            <person name="Salgado C.G."/>
            <person name="Da Silva M.B."/>
            <person name="Nascimento M.F."/>
            <person name="Queiroz-Telles F."/>
            <person name="Attili D.S."/>
            <person name="Gorbushina A."/>
        </authorList>
    </citation>
    <scope>NUCLEOTIDE SEQUENCE [LARGE SCALE GENOMIC DNA]</scope>
    <source>
        <strain evidence="2 3">CBS 125763</strain>
    </source>
</reference>
<proteinExistence type="predicted"/>
<sequence length="191" mass="20897">MEQDSTHEAFDWTPPRPPKITHILETCLMVKDIGAATEFYRKVLDVEPFMSTARMSGFALSQTTLLLFQLGATASDSPMADRRGTIPGHGPTQDVLDLLLAAAPDDAATVASNGQLQPAAMKVATPARLNQHFCLAVPTPTDVQAWEKWFEDRDVKILGRVDWPLGGKSVYFGDLDGNVGEIASRGIWSHY</sequence>